<keyword evidence="3" id="KW-1185">Reference proteome</keyword>
<dbReference type="EMBL" id="CAJVPK010000213">
    <property type="protein sequence ID" value="CAG8475436.1"/>
    <property type="molecule type" value="Genomic_DNA"/>
</dbReference>
<evidence type="ECO:0000313" key="3">
    <source>
        <dbReference type="Proteomes" id="UP000789706"/>
    </source>
</evidence>
<sequence length="149" mass="17519">MTQAVNSVIDLMRVEDVSYTQNYDLLKSLIIRKYMNSKKIREFGMYFFIEVFNFKYNSRHPDSRVDNRIIRKAATDFWKTQLDSNERLLYTQYANRLKSENERINFRRNDLSSIMIDGTPPLGGGHSDENGSEPESDFRNPLIDGSNFE</sequence>
<dbReference type="OrthoDB" id="10342389at2759"/>
<name>A0A9N8Z5T9_9GLOM</name>
<proteinExistence type="predicted"/>
<dbReference type="Proteomes" id="UP000789706">
    <property type="component" value="Unassembled WGS sequence"/>
</dbReference>
<comment type="caution">
    <text evidence="2">The sequence shown here is derived from an EMBL/GenBank/DDBJ whole genome shotgun (WGS) entry which is preliminary data.</text>
</comment>
<protein>
    <submittedName>
        <fullName evidence="2">7102_t:CDS:1</fullName>
    </submittedName>
</protein>
<gene>
    <name evidence="2" type="ORF">DEBURN_LOCUS3375</name>
</gene>
<dbReference type="AlphaFoldDB" id="A0A9N8Z5T9"/>
<reference evidence="2" key="1">
    <citation type="submission" date="2021-06" db="EMBL/GenBank/DDBJ databases">
        <authorList>
            <person name="Kallberg Y."/>
            <person name="Tangrot J."/>
            <person name="Rosling A."/>
        </authorList>
    </citation>
    <scope>NUCLEOTIDE SEQUENCE</scope>
    <source>
        <strain evidence="2">AZ414A</strain>
    </source>
</reference>
<evidence type="ECO:0000313" key="2">
    <source>
        <dbReference type="EMBL" id="CAG8475436.1"/>
    </source>
</evidence>
<accession>A0A9N8Z5T9</accession>
<organism evidence="2 3">
    <name type="scientific">Diversispora eburnea</name>
    <dbReference type="NCBI Taxonomy" id="1213867"/>
    <lineage>
        <taxon>Eukaryota</taxon>
        <taxon>Fungi</taxon>
        <taxon>Fungi incertae sedis</taxon>
        <taxon>Mucoromycota</taxon>
        <taxon>Glomeromycotina</taxon>
        <taxon>Glomeromycetes</taxon>
        <taxon>Diversisporales</taxon>
        <taxon>Diversisporaceae</taxon>
        <taxon>Diversispora</taxon>
    </lineage>
</organism>
<feature type="region of interest" description="Disordered" evidence="1">
    <location>
        <begin position="117"/>
        <end position="149"/>
    </location>
</feature>
<evidence type="ECO:0000256" key="1">
    <source>
        <dbReference type="SAM" id="MobiDB-lite"/>
    </source>
</evidence>